<feature type="region of interest" description="Disordered" evidence="1">
    <location>
        <begin position="193"/>
        <end position="274"/>
    </location>
</feature>
<comment type="caution">
    <text evidence="2">The sequence shown here is derived from an EMBL/GenBank/DDBJ whole genome shotgun (WGS) entry which is preliminary data.</text>
</comment>
<feature type="compositionally biased region" description="Pro residues" evidence="1">
    <location>
        <begin position="98"/>
        <end position="107"/>
    </location>
</feature>
<feature type="compositionally biased region" description="Acidic residues" evidence="1">
    <location>
        <begin position="81"/>
        <end position="91"/>
    </location>
</feature>
<evidence type="ECO:0000256" key="1">
    <source>
        <dbReference type="SAM" id="MobiDB-lite"/>
    </source>
</evidence>
<feature type="compositionally biased region" description="Basic residues" evidence="1">
    <location>
        <begin position="28"/>
        <end position="41"/>
    </location>
</feature>
<protein>
    <submittedName>
        <fullName evidence="2">Uncharacterized protein</fullName>
    </submittedName>
</protein>
<feature type="compositionally biased region" description="Basic and acidic residues" evidence="1">
    <location>
        <begin position="130"/>
        <end position="140"/>
    </location>
</feature>
<accession>A0A9W8PVC4</accession>
<dbReference type="EMBL" id="JAPDHF010000005">
    <property type="protein sequence ID" value="KAJ4017941.1"/>
    <property type="molecule type" value="Genomic_DNA"/>
</dbReference>
<name>A0A9W8PVC4_9HYPO</name>
<feature type="region of interest" description="Disordered" evidence="1">
    <location>
        <begin position="22"/>
        <end position="50"/>
    </location>
</feature>
<dbReference type="Proteomes" id="UP001152130">
    <property type="component" value="Unassembled WGS sequence"/>
</dbReference>
<evidence type="ECO:0000313" key="2">
    <source>
        <dbReference type="EMBL" id="KAJ4017941.1"/>
    </source>
</evidence>
<dbReference type="OrthoDB" id="5100353at2759"/>
<sequence>MPRKNGSQRHSLGFLEALGQWTMDPVSARRRSHRSSRHGGRPQRNTEAYRQARLDNAPPGLNLTAQQWRQYADHVPPGYCTDDEGEGEGEGGGEVRQAPPPALQPEPDPFRSAWSHSPSSAVTRAHGAVQRRDSPLERITGRRSMQEPTSPQLRYTASFDANNDPLFANIPHNQEQRATVDIVVHQEQLDANRPMAEIFRQPTTGRRESNPSETGQEDINDDGENEVDAQSMRQSQSFNNPRQAHSVPQAGSDGWPMVQSISRVPTEPPRNRIDNWRNTMLEAPEEQYGVDREASVFGGSHVTVWPGPHTGHDSASLAPGDSATEIILRRHGRERRGPSGSRAGNRGNESSQAGGPRHSRRQV</sequence>
<feature type="region of interest" description="Disordered" evidence="1">
    <location>
        <begin position="74"/>
        <end position="152"/>
    </location>
</feature>
<gene>
    <name evidence="2" type="ORF">NW766_004014</name>
</gene>
<evidence type="ECO:0000313" key="3">
    <source>
        <dbReference type="Proteomes" id="UP001152130"/>
    </source>
</evidence>
<dbReference type="AlphaFoldDB" id="A0A9W8PVC4"/>
<proteinExistence type="predicted"/>
<reference evidence="2" key="1">
    <citation type="submission" date="2022-10" db="EMBL/GenBank/DDBJ databases">
        <title>Fusarium specimens isolated from Avocado Roots.</title>
        <authorList>
            <person name="Stajich J."/>
            <person name="Roper C."/>
            <person name="Heimlech-Rivalta G."/>
        </authorList>
    </citation>
    <scope>NUCLEOTIDE SEQUENCE</scope>
    <source>
        <strain evidence="2">CF00143</strain>
    </source>
</reference>
<organism evidence="2 3">
    <name type="scientific">Fusarium irregulare</name>
    <dbReference type="NCBI Taxonomy" id="2494466"/>
    <lineage>
        <taxon>Eukaryota</taxon>
        <taxon>Fungi</taxon>
        <taxon>Dikarya</taxon>
        <taxon>Ascomycota</taxon>
        <taxon>Pezizomycotina</taxon>
        <taxon>Sordariomycetes</taxon>
        <taxon>Hypocreomycetidae</taxon>
        <taxon>Hypocreales</taxon>
        <taxon>Nectriaceae</taxon>
        <taxon>Fusarium</taxon>
        <taxon>Fusarium incarnatum-equiseti species complex</taxon>
    </lineage>
</organism>
<feature type="region of interest" description="Disordered" evidence="1">
    <location>
        <begin position="304"/>
        <end position="363"/>
    </location>
</feature>
<feature type="compositionally biased region" description="Polar residues" evidence="1">
    <location>
        <begin position="231"/>
        <end position="243"/>
    </location>
</feature>
<keyword evidence="3" id="KW-1185">Reference proteome</keyword>
<feature type="compositionally biased region" description="Acidic residues" evidence="1">
    <location>
        <begin position="215"/>
        <end position="227"/>
    </location>
</feature>